<evidence type="ECO:0000313" key="12">
    <source>
        <dbReference type="Proteomes" id="UP000772196"/>
    </source>
</evidence>
<protein>
    <recommendedName>
        <fullName evidence="10">Isocitrate dehydrogenase [NADP]</fullName>
        <ecNumber evidence="10">1.1.1.42</ecNumber>
    </recommendedName>
    <alternativeName>
        <fullName evidence="10">Oxalosuccinate decarboxylase</fullName>
    </alternativeName>
</protein>
<evidence type="ECO:0000256" key="4">
    <source>
        <dbReference type="ARBA" id="ARBA00022723"/>
    </source>
</evidence>
<keyword evidence="2 10" id="KW-0329">Glyoxylate bypass</keyword>
<evidence type="ECO:0000256" key="2">
    <source>
        <dbReference type="ARBA" id="ARBA00022435"/>
    </source>
</evidence>
<evidence type="ECO:0000256" key="8">
    <source>
        <dbReference type="ARBA" id="ARBA00023554"/>
    </source>
</evidence>
<proteinExistence type="inferred from homology"/>
<comment type="catalytic activity">
    <reaction evidence="8 10">
        <text>D-threo-isocitrate + NADP(+) = 2-oxoglutarate + CO2 + NADPH</text>
        <dbReference type="Rhea" id="RHEA:19629"/>
        <dbReference type="ChEBI" id="CHEBI:15562"/>
        <dbReference type="ChEBI" id="CHEBI:16526"/>
        <dbReference type="ChEBI" id="CHEBI:16810"/>
        <dbReference type="ChEBI" id="CHEBI:57783"/>
        <dbReference type="ChEBI" id="CHEBI:58349"/>
        <dbReference type="EC" id="1.1.1.42"/>
    </reaction>
</comment>
<keyword evidence="5" id="KW-0460">Magnesium</keyword>
<accession>A0ABX1H1Y8</accession>
<dbReference type="Proteomes" id="UP000772196">
    <property type="component" value="Unassembled WGS sequence"/>
</dbReference>
<keyword evidence="6 10" id="KW-0521">NADP</keyword>
<evidence type="ECO:0000256" key="7">
    <source>
        <dbReference type="ARBA" id="ARBA00023002"/>
    </source>
</evidence>
<name>A0ABX1H1Y8_9ACTN</name>
<dbReference type="PANTHER" id="PTHR36999:SF1">
    <property type="entry name" value="ISOCITRATE DEHYDROGENASE (NADP(+))"/>
    <property type="match status" value="1"/>
</dbReference>
<dbReference type="EMBL" id="JAAWWP010000006">
    <property type="protein sequence ID" value="NKI42067.1"/>
    <property type="molecule type" value="Genomic_DNA"/>
</dbReference>
<organism evidence="11 12">
    <name type="scientific">Streptomyces physcomitrii</name>
    <dbReference type="NCBI Taxonomy" id="2724184"/>
    <lineage>
        <taxon>Bacteria</taxon>
        <taxon>Bacillati</taxon>
        <taxon>Actinomycetota</taxon>
        <taxon>Actinomycetes</taxon>
        <taxon>Kitasatosporales</taxon>
        <taxon>Streptomycetaceae</taxon>
        <taxon>Streptomyces</taxon>
    </lineage>
</organism>
<keyword evidence="7 10" id="KW-0560">Oxidoreductase</keyword>
<keyword evidence="4" id="KW-0479">Metal-binding</keyword>
<keyword evidence="3 10" id="KW-0816">Tricarboxylic acid cycle</keyword>
<gene>
    <name evidence="11" type="ORF">HFV08_12585</name>
</gene>
<dbReference type="EC" id="1.1.1.42" evidence="10"/>
<comment type="cofactor">
    <cofactor evidence="1">
        <name>Mg(2+)</name>
        <dbReference type="ChEBI" id="CHEBI:18420"/>
    </cofactor>
</comment>
<keyword evidence="12" id="KW-1185">Reference proteome</keyword>
<comment type="similarity">
    <text evidence="9 10">Belongs to the monomeric-type IDH family.</text>
</comment>
<dbReference type="PIRSF" id="PIRSF009407">
    <property type="entry name" value="IDH_monmr"/>
    <property type="match status" value="1"/>
</dbReference>
<evidence type="ECO:0000256" key="6">
    <source>
        <dbReference type="ARBA" id="ARBA00022857"/>
    </source>
</evidence>
<sequence>MTDSTIIYTHTDEAPALATYSFLPVIEAYASTAGVRVESRDISLAGRIIASFPERLQESQRIDDALAELGELAKTPGANIIKLPNISASIPQLKAAVAELQKQGYALPDYPDDPKTDEERDIRARYDKVKGSAVNPVLREGNSDRRAPASVKNYAKAHPHRMGAWSPESKTNVTTMGTDDFRSTEKSVVIAEDGALRIELAGDDGSTTVLREAVPVLAGEVVDASVMRVAALREFLTEQVARAKAEGVLFSVHLKATMMKVSDPIIFGHVVRAFFPKTFAEYGKVLAEAGLTPNDGLGGILKGVESLPEGAAIKASFEAELAEGPELAMVDSDRGITNLHVPSDVIVDASMPAMIRTSGHMWGPDGEEADTLAVLPDSSYAGIYQAVIEDCRAHGAYDPATMGSVPNVGLMAQKAEEYGSHDKTFEVPVTGTVRVLDGAGKAVLEQTVSAGDIFRMCQTKDAPVKDWVKLAVTRARATGDPAVFWLDEGRAHDANLIAKVEQYLPEHDTAGLQIEIKSPVDAITFSLDRIRRGENTISVTGNVLRDYLTDLFPILELGTSAKMLSVVPLMNGGGLFETGAGGSAPKHVQQLVKENYLRWDSLGEFLALAVSFEHLAQTTGNARAQVLADTLDRATATFLNEDKSPSRKLGGIDNRGSHFYLALYWAQELAKQTEDAKLAEAFAPLAKTLAEQEQTIVDELLAVQGSPADIGGYYQPETAKAAAVMRPSATLNQALATLA</sequence>
<comment type="caution">
    <text evidence="11">The sequence shown here is derived from an EMBL/GenBank/DDBJ whole genome shotgun (WGS) entry which is preliminary data.</text>
</comment>
<dbReference type="NCBIfam" id="TIGR00178">
    <property type="entry name" value="monomer_idh"/>
    <property type="match status" value="1"/>
</dbReference>
<reference evidence="11 12" key="1">
    <citation type="submission" date="2020-04" db="EMBL/GenBank/DDBJ databases">
        <title>Phylogenetic Diversity and Antibacterial Activity against Ralstonia solanacearum of Endophytic Actinomycete Isolated from Moss.</title>
        <authorList>
            <person name="Zhuang X."/>
        </authorList>
    </citation>
    <scope>NUCLEOTIDE SEQUENCE [LARGE SCALE GENOMIC DNA]</scope>
    <source>
        <strain evidence="11 12">LD120</strain>
    </source>
</reference>
<dbReference type="Pfam" id="PF03971">
    <property type="entry name" value="IDH"/>
    <property type="match status" value="1"/>
</dbReference>
<evidence type="ECO:0000256" key="10">
    <source>
        <dbReference type="PIRNR" id="PIRNR009407"/>
    </source>
</evidence>
<dbReference type="RefSeq" id="WP_168538880.1">
    <property type="nucleotide sequence ID" value="NZ_JAAWWP010000006.1"/>
</dbReference>
<dbReference type="InterPro" id="IPR004436">
    <property type="entry name" value="Isocitrate_DH_NADP_mono"/>
</dbReference>
<evidence type="ECO:0000256" key="3">
    <source>
        <dbReference type="ARBA" id="ARBA00022532"/>
    </source>
</evidence>
<dbReference type="PANTHER" id="PTHR36999">
    <property type="entry name" value="ISOCITRATE DEHYDROGENASE [NADP]"/>
    <property type="match status" value="1"/>
</dbReference>
<evidence type="ECO:0000256" key="1">
    <source>
        <dbReference type="ARBA" id="ARBA00001946"/>
    </source>
</evidence>
<dbReference type="SUPFAM" id="SSF53659">
    <property type="entry name" value="Isocitrate/Isopropylmalate dehydrogenase-like"/>
    <property type="match status" value="1"/>
</dbReference>
<evidence type="ECO:0000256" key="5">
    <source>
        <dbReference type="ARBA" id="ARBA00022842"/>
    </source>
</evidence>
<dbReference type="Gene3D" id="3.40.718.10">
    <property type="entry name" value="Isopropylmalate Dehydrogenase"/>
    <property type="match status" value="1"/>
</dbReference>
<dbReference type="GO" id="GO:0004450">
    <property type="term" value="F:isocitrate dehydrogenase (NADP+) activity"/>
    <property type="evidence" value="ECO:0007669"/>
    <property type="project" value="UniProtKB-EC"/>
</dbReference>
<evidence type="ECO:0000256" key="9">
    <source>
        <dbReference type="ARBA" id="ARBA00046318"/>
    </source>
</evidence>
<evidence type="ECO:0000313" key="11">
    <source>
        <dbReference type="EMBL" id="NKI42067.1"/>
    </source>
</evidence>